<evidence type="ECO:0000313" key="12">
    <source>
        <dbReference type="Proteomes" id="UP000000707"/>
    </source>
</evidence>
<evidence type="ECO:0000256" key="5">
    <source>
        <dbReference type="ARBA" id="ARBA00022692"/>
    </source>
</evidence>
<keyword evidence="5" id="KW-0812">Transmembrane</keyword>
<dbReference type="GO" id="GO:0071555">
    <property type="term" value="P:cell wall organization"/>
    <property type="evidence" value="ECO:0007669"/>
    <property type="project" value="UniProtKB-KW"/>
</dbReference>
<gene>
    <name evidence="11" type="ORF">CANTEDRAFT_133279</name>
</gene>
<keyword evidence="6" id="KW-0735">Signal-anchor</keyword>
<keyword evidence="8" id="KW-0472">Membrane</keyword>
<dbReference type="Proteomes" id="UP000000707">
    <property type="component" value="Unassembled WGS sequence"/>
</dbReference>
<evidence type="ECO:0000256" key="3">
    <source>
        <dbReference type="ARBA" id="ARBA00022676"/>
    </source>
</evidence>
<evidence type="ECO:0000256" key="9">
    <source>
        <dbReference type="ARBA" id="ARBA00023316"/>
    </source>
</evidence>
<keyword evidence="4" id="KW-0808">Transferase</keyword>
<dbReference type="InterPro" id="IPR021988">
    <property type="entry name" value="BMT1"/>
</dbReference>
<feature type="region of interest" description="Disordered" evidence="10">
    <location>
        <begin position="42"/>
        <end position="77"/>
    </location>
</feature>
<evidence type="ECO:0000256" key="7">
    <source>
        <dbReference type="ARBA" id="ARBA00022989"/>
    </source>
</evidence>
<accession>G3AYI2</accession>
<feature type="compositionally biased region" description="Gly residues" evidence="10">
    <location>
        <begin position="55"/>
        <end position="67"/>
    </location>
</feature>
<evidence type="ECO:0000256" key="2">
    <source>
        <dbReference type="ARBA" id="ARBA00009486"/>
    </source>
</evidence>
<dbReference type="AlphaFoldDB" id="G3AYI2"/>
<dbReference type="STRING" id="590646.G3AYI2"/>
<dbReference type="GO" id="GO:0016020">
    <property type="term" value="C:membrane"/>
    <property type="evidence" value="ECO:0007669"/>
    <property type="project" value="UniProtKB-SubCell"/>
</dbReference>
<keyword evidence="3" id="KW-0328">Glycosyltransferase</keyword>
<dbReference type="GO" id="GO:0000030">
    <property type="term" value="F:mannosyltransferase activity"/>
    <property type="evidence" value="ECO:0007669"/>
    <property type="project" value="InterPro"/>
</dbReference>
<dbReference type="EMBL" id="GL996512">
    <property type="protein sequence ID" value="EGV65857.1"/>
    <property type="molecule type" value="Genomic_DNA"/>
</dbReference>
<sequence length="693" mass="79042">MFVTRLDNRKLLLLCTAVLVTLLTSGSYFALKNSFSIADAQEHYPPGKTHDPGKDGGIVGSSKGGSTLGDTQTSPPDQTLKLQISKISDFDTDNKIVLFPKKFPLTDDQLKDFYSNRLAGSKLSETVQIARFNNNRREDDTTKSNAVDYISMKPESYHGHKITVFDSRADINGDTAKCDEIKRELSVDITDSKLLKTDLESILRTFQDGKSPYYKEMEPYFKAELEKQLQEHTINKYWYRLAGTSVWLSEYGVHMMISRVIYSPKGSRNQPRISLTYCQVFNEKWQELKDVELVVPSNDPENIFSQVDLDGTFFTKVKYPGFLAVPTYQNPDMTDHRFYGPEDPRLMVIQNEHGYEEPLMVYNSYHRKIIEQQFDGETKVVAKLGYYRSMFLCFPWQFQRGKRTIEELPDIKSDGRIYNRAIELRRKGMERLEVQKNWTPFIDFGERQAFRHDKHIYFVYRWSNLEVLRCEITGAVGTTSKCEFVYRMDDGLDAETPVGPVRGGTEMININSFSSEYDLGDILSFPEDSEVWIGFARAHLQDCGCGEHLYRPNFVVLMKDSKSGFYKINTISSFVSLDVPSIGWNLDKPDELCVEGRANVFIPNGISSLSVKQSKDGSFEDYLTLSFSLSDATVNVIHIRNILKSVLGSLVNNNHGYSNDNVDCAIIGSNQFCHDLGESVKVTKAQNSIKNDH</sequence>
<evidence type="ECO:0000256" key="10">
    <source>
        <dbReference type="SAM" id="MobiDB-lite"/>
    </source>
</evidence>
<keyword evidence="12" id="KW-1185">Reference proteome</keyword>
<evidence type="ECO:0000256" key="4">
    <source>
        <dbReference type="ARBA" id="ARBA00022679"/>
    </source>
</evidence>
<evidence type="ECO:0000256" key="1">
    <source>
        <dbReference type="ARBA" id="ARBA00004606"/>
    </source>
</evidence>
<dbReference type="Pfam" id="PF12141">
    <property type="entry name" value="BMT"/>
    <property type="match status" value="1"/>
</dbReference>
<proteinExistence type="inferred from homology"/>
<dbReference type="eggNOG" id="ENOG502QTZG">
    <property type="taxonomic scope" value="Eukaryota"/>
</dbReference>
<reference evidence="11 12" key="1">
    <citation type="journal article" date="2011" name="Proc. Natl. Acad. Sci. U.S.A.">
        <title>Comparative genomics of xylose-fermenting fungi for enhanced biofuel production.</title>
        <authorList>
            <person name="Wohlbach D.J."/>
            <person name="Kuo A."/>
            <person name="Sato T.K."/>
            <person name="Potts K.M."/>
            <person name="Salamov A.A."/>
            <person name="LaButti K.M."/>
            <person name="Sun H."/>
            <person name="Clum A."/>
            <person name="Pangilinan J.L."/>
            <person name="Lindquist E.A."/>
            <person name="Lucas S."/>
            <person name="Lapidus A."/>
            <person name="Jin M."/>
            <person name="Gunawan C."/>
            <person name="Balan V."/>
            <person name="Dale B.E."/>
            <person name="Jeffries T.W."/>
            <person name="Zinkel R."/>
            <person name="Barry K.W."/>
            <person name="Grigoriev I.V."/>
            <person name="Gasch A.P."/>
        </authorList>
    </citation>
    <scope>NUCLEOTIDE SEQUENCE [LARGE SCALE GENOMIC DNA]</scope>
    <source>
        <strain evidence="12">ATCC 10573 / BCRC 21748 / CBS 615 / JCM 9827 / NBRC 10315 / NRRL Y-1498 / VKM Y-70</strain>
    </source>
</reference>
<keyword evidence="7" id="KW-1133">Transmembrane helix</keyword>
<dbReference type="GeneID" id="18249686"/>
<protein>
    <submittedName>
        <fullName evidence="11">Uncharacterized protein</fullName>
    </submittedName>
</protein>
<dbReference type="KEGG" id="cten:18249686"/>
<feature type="compositionally biased region" description="Polar residues" evidence="10">
    <location>
        <begin position="68"/>
        <end position="77"/>
    </location>
</feature>
<evidence type="ECO:0000256" key="6">
    <source>
        <dbReference type="ARBA" id="ARBA00022968"/>
    </source>
</evidence>
<dbReference type="HOGENOM" id="CLU_013841_1_1_1"/>
<dbReference type="OrthoDB" id="3631276at2759"/>
<organism evidence="12">
    <name type="scientific">Candida tenuis (strain ATCC 10573 / BCRC 21748 / CBS 615 / JCM 9827 / NBRC 10315 / NRRL Y-1498 / VKM Y-70)</name>
    <name type="common">Yeast</name>
    <name type="synonym">Yamadazyma tenuis</name>
    <dbReference type="NCBI Taxonomy" id="590646"/>
    <lineage>
        <taxon>Eukaryota</taxon>
        <taxon>Fungi</taxon>
        <taxon>Dikarya</taxon>
        <taxon>Ascomycota</taxon>
        <taxon>Saccharomycotina</taxon>
        <taxon>Pichiomycetes</taxon>
        <taxon>Debaryomycetaceae</taxon>
        <taxon>Yamadazyma</taxon>
    </lineage>
</organism>
<keyword evidence="9" id="KW-0961">Cell wall biogenesis/degradation</keyword>
<evidence type="ECO:0000313" key="11">
    <source>
        <dbReference type="EMBL" id="EGV65857.1"/>
    </source>
</evidence>
<comment type="subcellular location">
    <subcellularLocation>
        <location evidence="1">Membrane</location>
        <topology evidence="1">Single-pass type II membrane protein</topology>
    </subcellularLocation>
</comment>
<evidence type="ECO:0000256" key="8">
    <source>
        <dbReference type="ARBA" id="ARBA00023136"/>
    </source>
</evidence>
<comment type="similarity">
    <text evidence="2">Belongs to the BMT family.</text>
</comment>
<name>G3AYI2_CANTC</name>